<protein>
    <submittedName>
        <fullName evidence="1">Uncharacterized protein</fullName>
    </submittedName>
</protein>
<dbReference type="EMBL" id="CP025120">
    <property type="protein sequence ID" value="AUD79434.1"/>
    <property type="molecule type" value="Genomic_DNA"/>
</dbReference>
<dbReference type="RefSeq" id="WP_018624261.1">
    <property type="nucleotide sequence ID" value="NZ_BMGO01000001.1"/>
</dbReference>
<dbReference type="Proteomes" id="UP000232693">
    <property type="component" value="Chromosome"/>
</dbReference>
<evidence type="ECO:0000313" key="2">
    <source>
        <dbReference type="Proteomes" id="UP000232693"/>
    </source>
</evidence>
<sequence length="59" mass="6783">MVYNKKSTQWLSRACLYIGMGALITIVAIQWNQSVPEIEVLNSLETVNKIHLSIKNFFK</sequence>
<dbReference type="OrthoDB" id="6198012at2"/>
<gene>
    <name evidence="1" type="ORF">CW740_09355</name>
</gene>
<keyword evidence="2" id="KW-1185">Reference proteome</keyword>
<accession>A0A2K9AKG7</accession>
<reference evidence="1 2" key="1">
    <citation type="submission" date="2017-12" db="EMBL/GenBank/DDBJ databases">
        <title>Kangiella profundi FT102 completed genome.</title>
        <authorList>
            <person name="Xu J."/>
            <person name="Wang J."/>
            <person name="Lu Y."/>
        </authorList>
    </citation>
    <scope>NUCLEOTIDE SEQUENCE [LARGE SCALE GENOMIC DNA]</scope>
    <source>
        <strain evidence="1 2">FT102</strain>
    </source>
</reference>
<dbReference type="KEGG" id="kpd:CW740_09355"/>
<organism evidence="1 2">
    <name type="scientific">Kangiella profundi</name>
    <dbReference type="NCBI Taxonomy" id="1561924"/>
    <lineage>
        <taxon>Bacteria</taxon>
        <taxon>Pseudomonadati</taxon>
        <taxon>Pseudomonadota</taxon>
        <taxon>Gammaproteobacteria</taxon>
        <taxon>Kangiellales</taxon>
        <taxon>Kangiellaceae</taxon>
        <taxon>Kangiella</taxon>
    </lineage>
</organism>
<name>A0A2K9AKG7_9GAMM</name>
<evidence type="ECO:0000313" key="1">
    <source>
        <dbReference type="EMBL" id="AUD79434.1"/>
    </source>
</evidence>
<dbReference type="AlphaFoldDB" id="A0A2K9AKG7"/>
<proteinExistence type="predicted"/>